<keyword evidence="1" id="KW-0880">Kelch repeat</keyword>
<name>A0ABP7Y922_9SPHI</name>
<dbReference type="Pfam" id="PF24996">
    <property type="entry name" value="NANM"/>
    <property type="match status" value="1"/>
</dbReference>
<gene>
    <name evidence="3" type="ORF">GCM10022216_03920</name>
</gene>
<dbReference type="Proteomes" id="UP001500101">
    <property type="component" value="Unassembled WGS sequence"/>
</dbReference>
<evidence type="ECO:0008006" key="5">
    <source>
        <dbReference type="Google" id="ProtNLM"/>
    </source>
</evidence>
<dbReference type="SUPFAM" id="SSF117281">
    <property type="entry name" value="Kelch motif"/>
    <property type="match status" value="1"/>
</dbReference>
<dbReference type="PANTHER" id="PTHR45632">
    <property type="entry name" value="LD33804P"/>
    <property type="match status" value="1"/>
</dbReference>
<dbReference type="EMBL" id="BAAAZI010000004">
    <property type="protein sequence ID" value="GAA4132624.1"/>
    <property type="molecule type" value="Genomic_DNA"/>
</dbReference>
<proteinExistence type="predicted"/>
<dbReference type="InterPro" id="IPR056734">
    <property type="entry name" value="NANM"/>
</dbReference>
<organism evidence="3 4">
    <name type="scientific">Sphingobacterium kyonggiense</name>
    <dbReference type="NCBI Taxonomy" id="714075"/>
    <lineage>
        <taxon>Bacteria</taxon>
        <taxon>Pseudomonadati</taxon>
        <taxon>Bacteroidota</taxon>
        <taxon>Sphingobacteriia</taxon>
        <taxon>Sphingobacteriales</taxon>
        <taxon>Sphingobacteriaceae</taxon>
        <taxon>Sphingobacterium</taxon>
    </lineage>
</organism>
<dbReference type="InterPro" id="IPR015915">
    <property type="entry name" value="Kelch-typ_b-propeller"/>
</dbReference>
<accession>A0ABP7Y922</accession>
<reference evidence="4" key="1">
    <citation type="journal article" date="2019" name="Int. J. Syst. Evol. Microbiol.">
        <title>The Global Catalogue of Microorganisms (GCM) 10K type strain sequencing project: providing services to taxonomists for standard genome sequencing and annotation.</title>
        <authorList>
            <consortium name="The Broad Institute Genomics Platform"/>
            <consortium name="The Broad Institute Genome Sequencing Center for Infectious Disease"/>
            <person name="Wu L."/>
            <person name="Ma J."/>
        </authorList>
    </citation>
    <scope>NUCLEOTIDE SEQUENCE [LARGE SCALE GENOMIC DNA]</scope>
    <source>
        <strain evidence="4">JCM 16704</strain>
    </source>
</reference>
<dbReference type="PANTHER" id="PTHR45632:SF3">
    <property type="entry name" value="KELCH-LIKE PROTEIN 32"/>
    <property type="match status" value="1"/>
</dbReference>
<evidence type="ECO:0000313" key="3">
    <source>
        <dbReference type="EMBL" id="GAA4132624.1"/>
    </source>
</evidence>
<evidence type="ECO:0000256" key="2">
    <source>
        <dbReference type="ARBA" id="ARBA00022737"/>
    </source>
</evidence>
<dbReference type="RefSeq" id="WP_344672998.1">
    <property type="nucleotide sequence ID" value="NZ_BAAAZI010000004.1"/>
</dbReference>
<sequence length="373" mass="41391">MRRHGLLLLTLLTAACHSTNSPIVIHWQQSSQLPDEGNGANLGIAGPITGILKDYLIIAGGANFPEDKPWNGGAKIYQQQGYLYRIQDKQLHFEKHIHVPYVKAYAANVSYENKLFVLGGEDQQGPSASAGYYSINEKQELEYHPLQNLPKHLSNTGGAYLNNYLYVVGGDNSEEVSNMVFRLDVSKENSQWEEFMELPYSLSHAVVSENGKDCIYVAGGRKRNVQAPSTFYQDVLAIQTKDRKVEKIAELPVAVSAGTGIFYRDHLLLFSGDDGQTFHQVEKALINISQADNLHKKDSLIALKNNILEQHPGFTKSCWSLNLKDQTWRSVEAIPGMGPVTTTAIKHQDMLIIPSGEVKAGVRTNQILTATLK</sequence>
<protein>
    <recommendedName>
        <fullName evidence="5">Cyclically-permuted mutarotase family protein</fullName>
    </recommendedName>
</protein>
<evidence type="ECO:0000313" key="4">
    <source>
        <dbReference type="Proteomes" id="UP001500101"/>
    </source>
</evidence>
<keyword evidence="2" id="KW-0677">Repeat</keyword>
<evidence type="ECO:0000256" key="1">
    <source>
        <dbReference type="ARBA" id="ARBA00022441"/>
    </source>
</evidence>
<dbReference type="PROSITE" id="PS51257">
    <property type="entry name" value="PROKAR_LIPOPROTEIN"/>
    <property type="match status" value="1"/>
</dbReference>
<dbReference type="Gene3D" id="2.120.10.80">
    <property type="entry name" value="Kelch-type beta propeller"/>
    <property type="match status" value="1"/>
</dbReference>
<comment type="caution">
    <text evidence="3">The sequence shown here is derived from an EMBL/GenBank/DDBJ whole genome shotgun (WGS) entry which is preliminary data.</text>
</comment>
<keyword evidence="4" id="KW-1185">Reference proteome</keyword>